<protein>
    <submittedName>
        <fullName evidence="2">Glutamate receptor 1</fullName>
    </submittedName>
</protein>
<dbReference type="OrthoDB" id="5984008at2759"/>
<comment type="caution">
    <text evidence="2">The sequence shown here is derived from an EMBL/GenBank/DDBJ whole genome shotgun (WGS) entry which is preliminary data.</text>
</comment>
<dbReference type="Gene3D" id="3.40.50.2300">
    <property type="match status" value="1"/>
</dbReference>
<evidence type="ECO:0000313" key="3">
    <source>
        <dbReference type="Proteomes" id="UP000198287"/>
    </source>
</evidence>
<evidence type="ECO:0000313" key="2">
    <source>
        <dbReference type="EMBL" id="OXA43768.1"/>
    </source>
</evidence>
<reference evidence="2 3" key="1">
    <citation type="submission" date="2015-12" db="EMBL/GenBank/DDBJ databases">
        <title>The genome of Folsomia candida.</title>
        <authorList>
            <person name="Faddeeva A."/>
            <person name="Derks M.F."/>
            <person name="Anvar Y."/>
            <person name="Smit S."/>
            <person name="Van Straalen N."/>
            <person name="Roelofs D."/>
        </authorList>
    </citation>
    <scope>NUCLEOTIDE SEQUENCE [LARGE SCALE GENOMIC DNA]</scope>
    <source>
        <strain evidence="2 3">VU population</strain>
        <tissue evidence="2">Whole body</tissue>
    </source>
</reference>
<keyword evidence="3" id="KW-1185">Reference proteome</keyword>
<sequence length="155" mass="17314">MTSAVRWLYRLQGLFQELALTNESIHIQVVRHVSSAEQVLAILVQVEQANRFGHKYVVLDCPVTLAQEVIVTHVLNPTMGRRTYHYLISGLGMDEPWESSIVEYGAVNVTGFRIVDPGRKVVRDFMSKWSALDPTNFPGAGKPSISVSPYISSLN</sequence>
<dbReference type="Pfam" id="PF01094">
    <property type="entry name" value="ANF_receptor"/>
    <property type="match status" value="1"/>
</dbReference>
<keyword evidence="2" id="KW-0675">Receptor</keyword>
<dbReference type="AlphaFoldDB" id="A0A226DFK9"/>
<dbReference type="STRING" id="158441.A0A226DFK9"/>
<organism evidence="2 3">
    <name type="scientific">Folsomia candida</name>
    <name type="common">Springtail</name>
    <dbReference type="NCBI Taxonomy" id="158441"/>
    <lineage>
        <taxon>Eukaryota</taxon>
        <taxon>Metazoa</taxon>
        <taxon>Ecdysozoa</taxon>
        <taxon>Arthropoda</taxon>
        <taxon>Hexapoda</taxon>
        <taxon>Collembola</taxon>
        <taxon>Entomobryomorpha</taxon>
        <taxon>Isotomoidea</taxon>
        <taxon>Isotomidae</taxon>
        <taxon>Proisotominae</taxon>
        <taxon>Folsomia</taxon>
    </lineage>
</organism>
<accession>A0A226DFK9</accession>
<feature type="domain" description="Receptor ligand binding region" evidence="1">
    <location>
        <begin position="6"/>
        <end position="132"/>
    </location>
</feature>
<gene>
    <name evidence="2" type="ORF">Fcan01_21373</name>
</gene>
<dbReference type="InterPro" id="IPR001828">
    <property type="entry name" value="ANF_lig-bd_rcpt"/>
</dbReference>
<name>A0A226DFK9_FOLCA</name>
<proteinExistence type="predicted"/>
<dbReference type="EMBL" id="LNIX01000021">
    <property type="protein sequence ID" value="OXA43768.1"/>
    <property type="molecule type" value="Genomic_DNA"/>
</dbReference>
<evidence type="ECO:0000259" key="1">
    <source>
        <dbReference type="Pfam" id="PF01094"/>
    </source>
</evidence>
<dbReference type="Proteomes" id="UP000198287">
    <property type="component" value="Unassembled WGS sequence"/>
</dbReference>